<dbReference type="AlphaFoldDB" id="A0A183ECV5"/>
<evidence type="ECO:0000313" key="3">
    <source>
        <dbReference type="EMBL" id="VDN32471.1"/>
    </source>
</evidence>
<keyword evidence="1" id="KW-0175">Coiled coil</keyword>
<keyword evidence="2" id="KW-1133">Transmembrane helix</keyword>
<keyword evidence="2" id="KW-0472">Membrane</keyword>
<organism evidence="5">
    <name type="scientific">Gongylonema pulchrum</name>
    <dbReference type="NCBI Taxonomy" id="637853"/>
    <lineage>
        <taxon>Eukaryota</taxon>
        <taxon>Metazoa</taxon>
        <taxon>Ecdysozoa</taxon>
        <taxon>Nematoda</taxon>
        <taxon>Chromadorea</taxon>
        <taxon>Rhabditida</taxon>
        <taxon>Spirurina</taxon>
        <taxon>Spiruromorpha</taxon>
        <taxon>Spiruroidea</taxon>
        <taxon>Gongylonematidae</taxon>
        <taxon>Gongylonema</taxon>
    </lineage>
</organism>
<sequence>MKFAEKEKTDAEGPMKNLITELRVDNGIALAKNRLHQAERLIGATAQLENFDIWLGFVLILLNSTVFGWVFRQTAMSELKEDEVKREEFEKDLEEAKKRQKDVLTVQKNRKDEQKQLQNRRGRDLSLFATVVLIAVTFQLHFREFEKAQEIADLEKLPERSKAKLEEYREILSGIDDEIAEKQAKVDSRLKLLQDKTAEFHEPKKALEE</sequence>
<accession>A0A183ECV5</accession>
<dbReference type="WBParaSite" id="GPUH_0001882101-mRNA-1">
    <property type="protein sequence ID" value="GPUH_0001882101-mRNA-1"/>
    <property type="gene ID" value="GPUH_0001882101"/>
</dbReference>
<feature type="transmembrane region" description="Helical" evidence="2">
    <location>
        <begin position="125"/>
        <end position="142"/>
    </location>
</feature>
<feature type="coiled-coil region" evidence="1">
    <location>
        <begin position="72"/>
        <end position="106"/>
    </location>
</feature>
<evidence type="ECO:0000313" key="4">
    <source>
        <dbReference type="Proteomes" id="UP000271098"/>
    </source>
</evidence>
<name>A0A183ECV5_9BILA</name>
<protein>
    <submittedName>
        <fullName evidence="5">Transmembrane protein</fullName>
    </submittedName>
</protein>
<reference evidence="3 4" key="2">
    <citation type="submission" date="2018-11" db="EMBL/GenBank/DDBJ databases">
        <authorList>
            <consortium name="Pathogen Informatics"/>
        </authorList>
    </citation>
    <scope>NUCLEOTIDE SEQUENCE [LARGE SCALE GENOMIC DNA]</scope>
</reference>
<dbReference type="Proteomes" id="UP000271098">
    <property type="component" value="Unassembled WGS sequence"/>
</dbReference>
<gene>
    <name evidence="3" type="ORF">GPUH_LOCUS18796</name>
</gene>
<evidence type="ECO:0000256" key="2">
    <source>
        <dbReference type="SAM" id="Phobius"/>
    </source>
</evidence>
<feature type="transmembrane region" description="Helical" evidence="2">
    <location>
        <begin position="53"/>
        <end position="71"/>
    </location>
</feature>
<dbReference type="EMBL" id="UYRT01087360">
    <property type="protein sequence ID" value="VDN32471.1"/>
    <property type="molecule type" value="Genomic_DNA"/>
</dbReference>
<keyword evidence="2" id="KW-0812">Transmembrane</keyword>
<proteinExistence type="predicted"/>
<evidence type="ECO:0000313" key="5">
    <source>
        <dbReference type="WBParaSite" id="GPUH_0001882101-mRNA-1"/>
    </source>
</evidence>
<keyword evidence="4" id="KW-1185">Reference proteome</keyword>
<reference evidence="5" key="1">
    <citation type="submission" date="2016-06" db="UniProtKB">
        <authorList>
            <consortium name="WormBaseParasite"/>
        </authorList>
    </citation>
    <scope>IDENTIFICATION</scope>
</reference>
<evidence type="ECO:0000256" key="1">
    <source>
        <dbReference type="SAM" id="Coils"/>
    </source>
</evidence>